<dbReference type="Proteomes" id="UP001239445">
    <property type="component" value="Unassembled WGS sequence"/>
</dbReference>
<proteinExistence type="predicted"/>
<name>A0AAJ0F5V9_9PEZI</name>
<dbReference type="EMBL" id="MU839856">
    <property type="protein sequence ID" value="KAK1749549.1"/>
    <property type="molecule type" value="Genomic_DNA"/>
</dbReference>
<evidence type="ECO:0000256" key="1">
    <source>
        <dbReference type="SAM" id="MobiDB-lite"/>
    </source>
</evidence>
<organism evidence="2 3">
    <name type="scientific">Echria macrotheca</name>
    <dbReference type="NCBI Taxonomy" id="438768"/>
    <lineage>
        <taxon>Eukaryota</taxon>
        <taxon>Fungi</taxon>
        <taxon>Dikarya</taxon>
        <taxon>Ascomycota</taxon>
        <taxon>Pezizomycotina</taxon>
        <taxon>Sordariomycetes</taxon>
        <taxon>Sordariomycetidae</taxon>
        <taxon>Sordariales</taxon>
        <taxon>Schizotheciaceae</taxon>
        <taxon>Echria</taxon>
    </lineage>
</organism>
<evidence type="ECO:0000313" key="2">
    <source>
        <dbReference type="EMBL" id="KAK1749549.1"/>
    </source>
</evidence>
<reference evidence="2" key="1">
    <citation type="submission" date="2023-06" db="EMBL/GenBank/DDBJ databases">
        <title>Genome-scale phylogeny and comparative genomics of the fungal order Sordariales.</title>
        <authorList>
            <consortium name="Lawrence Berkeley National Laboratory"/>
            <person name="Hensen N."/>
            <person name="Bonometti L."/>
            <person name="Westerberg I."/>
            <person name="Brannstrom I.O."/>
            <person name="Guillou S."/>
            <person name="Cros-Aarteil S."/>
            <person name="Calhoun S."/>
            <person name="Haridas S."/>
            <person name="Kuo A."/>
            <person name="Mondo S."/>
            <person name="Pangilinan J."/>
            <person name="Riley R."/>
            <person name="Labutti K."/>
            <person name="Andreopoulos B."/>
            <person name="Lipzen A."/>
            <person name="Chen C."/>
            <person name="Yanf M."/>
            <person name="Daum C."/>
            <person name="Ng V."/>
            <person name="Clum A."/>
            <person name="Steindorff A."/>
            <person name="Ohm R."/>
            <person name="Martin F."/>
            <person name="Silar P."/>
            <person name="Natvig D."/>
            <person name="Lalanne C."/>
            <person name="Gautier V."/>
            <person name="Ament-Velasquez S.L."/>
            <person name="Kruys A."/>
            <person name="Hutchinson M.I."/>
            <person name="Powell A.J."/>
            <person name="Barry K."/>
            <person name="Miller A.N."/>
            <person name="Grigoriev I.V."/>
            <person name="Debuchy R."/>
            <person name="Gladieux P."/>
            <person name="Thoren M.H."/>
            <person name="Johannesson H."/>
        </authorList>
    </citation>
    <scope>NUCLEOTIDE SEQUENCE</scope>
    <source>
        <strain evidence="2">PSN4</strain>
    </source>
</reference>
<evidence type="ECO:0000313" key="3">
    <source>
        <dbReference type="Proteomes" id="UP001239445"/>
    </source>
</evidence>
<feature type="compositionally biased region" description="Polar residues" evidence="1">
    <location>
        <begin position="37"/>
        <end position="51"/>
    </location>
</feature>
<keyword evidence="3" id="KW-1185">Reference proteome</keyword>
<protein>
    <submittedName>
        <fullName evidence="2">Uncharacterized protein</fullName>
    </submittedName>
</protein>
<sequence>MREKNWRDPFAIKAVSNQGNSDLEFCHHQPNDPSNPPQTRNQIDGPPQTQDVDIPFHGRPLVVDITQEVLGEFRKAIQLIDKVVFNTSGPLLRPWYGDIDMVNNFAFSVRLACESLPPKMLFLESSDGSQLSDQLSKWYLDMNDWVLEFHTMKQELRESPYHWPKETYTTVVGLLYSFDEVMGNLENEALNHWYLYNTTHVAAGRVARALLTDRPIVRPTAVANPWLWIRILRESSLSPLIQRLKELDEFFQFNVLPIIDSCLSVIEGNETSTSDHPCQKPKWRTYMSKYMIKHAGEMRKGHERLTQLLEELEHVDSLFLDVQLMLDPVLWKLEGIRDGYETFGDEYHQKTGWQGRYWIELDVREVVYWPGKLIWISATTPTPSTGWAGR</sequence>
<accession>A0AAJ0F5V9</accession>
<comment type="caution">
    <text evidence="2">The sequence shown here is derived from an EMBL/GenBank/DDBJ whole genome shotgun (WGS) entry which is preliminary data.</text>
</comment>
<feature type="region of interest" description="Disordered" evidence="1">
    <location>
        <begin position="28"/>
        <end position="51"/>
    </location>
</feature>
<dbReference type="AlphaFoldDB" id="A0AAJ0F5V9"/>
<gene>
    <name evidence="2" type="ORF">QBC47DRAFT_366059</name>
</gene>